<dbReference type="InterPro" id="IPR003305">
    <property type="entry name" value="CenC_carb-bd"/>
</dbReference>
<dbReference type="SUPFAM" id="SSF49785">
    <property type="entry name" value="Galactose-binding domain-like"/>
    <property type="match status" value="2"/>
</dbReference>
<feature type="signal peptide" evidence="7">
    <location>
        <begin position="1"/>
        <end position="21"/>
    </location>
</feature>
<dbReference type="NCBIfam" id="TIGR01167">
    <property type="entry name" value="LPXTG_anchor"/>
    <property type="match status" value="1"/>
</dbReference>
<feature type="region of interest" description="Disordered" evidence="5">
    <location>
        <begin position="1369"/>
        <end position="1393"/>
    </location>
</feature>
<dbReference type="Gene3D" id="2.60.220.10">
    <property type="entry name" value="Polysaccharide lyase family 8-like, C-terminal"/>
    <property type="match status" value="1"/>
</dbReference>
<evidence type="ECO:0000256" key="2">
    <source>
        <dbReference type="ARBA" id="ARBA00022729"/>
    </source>
</evidence>
<dbReference type="InterPro" id="IPR003159">
    <property type="entry name" value="Lyase_8_central_dom"/>
</dbReference>
<dbReference type="Pfam" id="PF02884">
    <property type="entry name" value="Lyase_8_C"/>
    <property type="match status" value="1"/>
</dbReference>
<evidence type="ECO:0000259" key="8">
    <source>
        <dbReference type="SMART" id="SM00635"/>
    </source>
</evidence>
<dbReference type="Pfam" id="PF08124">
    <property type="entry name" value="Lyase_8_N"/>
    <property type="match status" value="1"/>
</dbReference>
<dbReference type="InterPro" id="IPR014718">
    <property type="entry name" value="GH-type_carb-bd"/>
</dbReference>
<keyword evidence="10" id="KW-1185">Reference proteome</keyword>
<feature type="transmembrane region" description="Helical" evidence="6">
    <location>
        <begin position="1402"/>
        <end position="1420"/>
    </location>
</feature>
<protein>
    <submittedName>
        <fullName evidence="9">Hyaluronate lyase</fullName>
        <ecNumber evidence="9">4.2.2.1</ecNumber>
    </submittedName>
</protein>
<dbReference type="EC" id="4.2.2.1" evidence="9"/>
<dbReference type="InterPro" id="IPR038970">
    <property type="entry name" value="Lyase_8"/>
</dbReference>
<dbReference type="Gene3D" id="1.20.1270.90">
    <property type="entry name" value="AF1782-like"/>
    <property type="match status" value="2"/>
</dbReference>
<evidence type="ECO:0000313" key="9">
    <source>
        <dbReference type="EMBL" id="MDQ0254107.1"/>
    </source>
</evidence>
<dbReference type="Pfam" id="PF02018">
    <property type="entry name" value="CBM_4_9"/>
    <property type="match status" value="1"/>
</dbReference>
<dbReference type="SUPFAM" id="SSF49863">
    <property type="entry name" value="Hyaluronate lyase-like, C-terminal domain"/>
    <property type="match status" value="1"/>
</dbReference>
<comment type="caution">
    <text evidence="9">The sequence shown here is derived from an EMBL/GenBank/DDBJ whole genome shotgun (WGS) entry which is preliminary data.</text>
</comment>
<proteinExistence type="inferred from homology"/>
<name>A0ABT9ZSB4_9BACI</name>
<dbReference type="GO" id="GO:0030340">
    <property type="term" value="F:hyaluronate lyase activity"/>
    <property type="evidence" value="ECO:0007669"/>
    <property type="project" value="UniProtKB-EC"/>
</dbReference>
<evidence type="ECO:0000256" key="3">
    <source>
        <dbReference type="ARBA" id="ARBA00022801"/>
    </source>
</evidence>
<dbReference type="Pfam" id="PF07554">
    <property type="entry name" value="FIVAR"/>
    <property type="match status" value="2"/>
</dbReference>
<dbReference type="Proteomes" id="UP001230005">
    <property type="component" value="Unassembled WGS sequence"/>
</dbReference>
<reference evidence="9 10" key="1">
    <citation type="submission" date="2023-07" db="EMBL/GenBank/DDBJ databases">
        <title>Genomic Encyclopedia of Type Strains, Phase IV (KMG-IV): sequencing the most valuable type-strain genomes for metagenomic binning, comparative biology and taxonomic classification.</title>
        <authorList>
            <person name="Goeker M."/>
        </authorList>
    </citation>
    <scope>NUCLEOTIDE SEQUENCE [LARGE SCALE GENOMIC DNA]</scope>
    <source>
        <strain evidence="9 10">DSM 9768</strain>
    </source>
</reference>
<dbReference type="InterPro" id="IPR011071">
    <property type="entry name" value="Lyase_8-like_C"/>
</dbReference>
<dbReference type="PANTHER" id="PTHR38481">
    <property type="entry name" value="HYALURONATE LYASE"/>
    <property type="match status" value="1"/>
</dbReference>
<dbReference type="InterPro" id="IPR004103">
    <property type="entry name" value="Lyase_8_C"/>
</dbReference>
<evidence type="ECO:0000256" key="4">
    <source>
        <dbReference type="ARBA" id="ARBA00023239"/>
    </source>
</evidence>
<dbReference type="SUPFAM" id="SSF48230">
    <property type="entry name" value="Chondroitin AC/alginate lyase"/>
    <property type="match status" value="1"/>
</dbReference>
<dbReference type="InterPro" id="IPR011013">
    <property type="entry name" value="Gal_mutarotase_sf_dom"/>
</dbReference>
<dbReference type="InterPro" id="IPR054563">
    <property type="entry name" value="HylB-like_N"/>
</dbReference>
<dbReference type="Gene3D" id="2.60.40.1080">
    <property type="match status" value="1"/>
</dbReference>
<dbReference type="InterPro" id="IPR008964">
    <property type="entry name" value="Invasin/intimin_cell_adhesion"/>
</dbReference>
<sequence length="1430" mass="159373">MKKVLSIVLSVSLLFPILPLNFETATKAEGALQEQLIKNGDFQETEFVDNNLWEDDQKPKYWNTWVPVGDPILSIDQEEFLQGDQSFRVNAQTPGTRAFLLQDVSVKKGESYKLSFWGKSENVDASWGGMIVRTQYWDMENSDKIGDGPAVEAVKGTNDWTLYELDVTIPKDADTLRIELGLETASGDVWFDDVRLVTTNLVQNGGFEEVESTNNTFWKDEVKPIHWDAWVPVGNPTLSLEQDEFLQGAQSLHVDAQTSGSRAFIFQDIDVIEGQGYKLNVWAKTEDVDASWGGMVVRTQYWDMARNQKIGDGPNIAAVKESTDWTLYELNMIIPEGTDTLRVELGLETASGKIWFDEVTLEQTGEKILTGFHLKENAITMKLSETITLTPVFTPEDSLDQTINWSSSNPDVVTVDEFGVVTAHDYGFATIEAVTQDGGFKDSVLISVESPDMENVYEGMREAWFNTLTGEDLYNPDDKDTITYISSLEEAITNQSNSGYWDTLNTEDNRSYLWDSLQGESNSAYITSAYSNLKSMAMAYSMVGSELYQNEELKNDILNALDWMYENRFNENKDPYGNWWDWEIGTPQIINDIVVLMYDDLTSKQIDNYIAAIDKFSPDPVYSTVLGVRGRENTGANLLDKALVVTLRGVIGNNGAKISQGRDSIEGEYQYVVQGDGVYEDGSLVQHSVIAYTGSYGGVWLRRTADMLYLVNDTPWDLGDSNVNNVFGWVSNSFEPFIYKGAMMDMVSGRAISREAASDRSVGKSTMRSLLRLAEAAPSNTKLSIKRMVKEWLHDDPEVDNFIASLPIYEANLFKSLMDDNSIEPRGNLLKNKVFAGMDRVVHLRDSFGFGISMFSDRISAFSYGNGENKKGWFTGAGMTYLYNGDLNHYNNHYWPTIDSYRLPGTTTDGSKGVLQDWKSYLNTRTWVGGTSVDELFGTAGMEFSLDQVTGSSLEGKKSWFMFDNEIVALGTDITSTDNNSVETIIENRQLNDNGDNPFTVNGEIQSNELGWSKAIDAVSWAHLEGDVSNSDIGFYFPVPSTVEGLREQREGSWNEINDGGSSDLIQRNYLSLAINHGENPNGENYAYVILPNKDATATEQYSKNPDIEIVSQTSNVHAVKNKTLGILAANFWNAGTVEFLTLEDPASVMVKEEQGELKLAVSDPTQKQETITIEIDREELSVIEKEETIEVVQTTPTVKLEVNVVGSIGKTHTITLKDSNTLPKLDKKELESLLTEANAITNDGEYTEESFNALQEAIVAAEKLLENKGTSQEEIDAQVVTLKEALNALEEINNLQEPGPALETSELTRLLESAKSIINDEKFTEESFNALQAAIAAAEKLLENKDTSQEEIDAATITLRAVMDDLQEKEKEQSITPKKEESDGNSLGEKGGKLPNTATNIYTMLLIGILLFASGFVLMKHKRMAILKE</sequence>
<evidence type="ECO:0000256" key="5">
    <source>
        <dbReference type="SAM" id="MobiDB-lite"/>
    </source>
</evidence>
<keyword evidence="6" id="KW-0472">Membrane</keyword>
<dbReference type="InterPro" id="IPR008929">
    <property type="entry name" value="Chondroitin_lyas"/>
</dbReference>
<dbReference type="Pfam" id="PF22637">
    <property type="entry name" value="CBM_4_9_1"/>
    <property type="match status" value="1"/>
</dbReference>
<dbReference type="InterPro" id="IPR008979">
    <property type="entry name" value="Galactose-bd-like_sf"/>
</dbReference>
<dbReference type="Pfam" id="PF02278">
    <property type="entry name" value="Lyase_8"/>
    <property type="match status" value="1"/>
</dbReference>
<dbReference type="RefSeq" id="WP_307323591.1">
    <property type="nucleotide sequence ID" value="NZ_JAUSUG010000004.1"/>
</dbReference>
<evidence type="ECO:0000256" key="1">
    <source>
        <dbReference type="ARBA" id="ARBA00006699"/>
    </source>
</evidence>
<dbReference type="EMBL" id="JAUSUG010000004">
    <property type="protein sequence ID" value="MDQ0254107.1"/>
    <property type="molecule type" value="Genomic_DNA"/>
</dbReference>
<dbReference type="Gene3D" id="2.70.98.10">
    <property type="match status" value="1"/>
</dbReference>
<dbReference type="Gene3D" id="1.50.10.100">
    <property type="entry name" value="Chondroitin AC/alginate lyase"/>
    <property type="match status" value="1"/>
</dbReference>
<keyword evidence="3" id="KW-0378">Hydrolase</keyword>
<dbReference type="SUPFAM" id="SSF74650">
    <property type="entry name" value="Galactose mutarotase-like"/>
    <property type="match status" value="1"/>
</dbReference>
<keyword evidence="6" id="KW-1133">Transmembrane helix</keyword>
<keyword evidence="6" id="KW-0812">Transmembrane</keyword>
<accession>A0ABT9ZSB4</accession>
<gene>
    <name evidence="9" type="ORF">J2S74_001480</name>
</gene>
<organism evidence="9 10">
    <name type="scientific">Evansella vedderi</name>
    <dbReference type="NCBI Taxonomy" id="38282"/>
    <lineage>
        <taxon>Bacteria</taxon>
        <taxon>Bacillati</taxon>
        <taxon>Bacillota</taxon>
        <taxon>Bacilli</taxon>
        <taxon>Bacillales</taxon>
        <taxon>Bacillaceae</taxon>
        <taxon>Evansella</taxon>
    </lineage>
</organism>
<dbReference type="PANTHER" id="PTHR38481:SF1">
    <property type="entry name" value="HYALURONATE LYASE"/>
    <property type="match status" value="1"/>
</dbReference>
<dbReference type="InterPro" id="IPR003343">
    <property type="entry name" value="Big_2"/>
</dbReference>
<comment type="similarity">
    <text evidence="1">Belongs to the polysaccharide lyase 8 family.</text>
</comment>
<dbReference type="SUPFAM" id="SSF49373">
    <property type="entry name" value="Invasin/intimin cell-adhesion fragments"/>
    <property type="match status" value="1"/>
</dbReference>
<evidence type="ECO:0000256" key="7">
    <source>
        <dbReference type="SAM" id="SignalP"/>
    </source>
</evidence>
<evidence type="ECO:0000313" key="10">
    <source>
        <dbReference type="Proteomes" id="UP001230005"/>
    </source>
</evidence>
<evidence type="ECO:0000256" key="6">
    <source>
        <dbReference type="SAM" id="Phobius"/>
    </source>
</evidence>
<dbReference type="Pfam" id="PF02368">
    <property type="entry name" value="Big_2"/>
    <property type="match status" value="1"/>
</dbReference>
<dbReference type="Gene3D" id="2.60.120.260">
    <property type="entry name" value="Galactose-binding domain-like"/>
    <property type="match status" value="2"/>
</dbReference>
<keyword evidence="2 7" id="KW-0732">Signal</keyword>
<dbReference type="InterPro" id="IPR012970">
    <property type="entry name" value="Lyase_8_alpha_N"/>
</dbReference>
<dbReference type="CDD" id="cd01083">
    <property type="entry name" value="GAG_Lyase"/>
    <property type="match status" value="1"/>
</dbReference>
<keyword evidence="4 9" id="KW-0456">Lyase</keyword>
<feature type="domain" description="BIG2" evidence="8">
    <location>
        <begin position="368"/>
        <end position="445"/>
    </location>
</feature>
<feature type="chain" id="PRO_5045490659" evidence="7">
    <location>
        <begin position="22"/>
        <end position="1430"/>
    </location>
</feature>
<feature type="compositionally biased region" description="Basic and acidic residues" evidence="5">
    <location>
        <begin position="1369"/>
        <end position="1383"/>
    </location>
</feature>
<dbReference type="SMART" id="SM00635">
    <property type="entry name" value="BID_2"/>
    <property type="match status" value="1"/>
</dbReference>